<dbReference type="PANTHER" id="PTHR11245:SF7">
    <property type="entry name" value="STANNIOCALCIN"/>
    <property type="match status" value="1"/>
</dbReference>
<evidence type="ECO:0000256" key="7">
    <source>
        <dbReference type="RuleBase" id="RU369112"/>
    </source>
</evidence>
<evidence type="ECO:0000313" key="8">
    <source>
        <dbReference type="Ensembl" id="ENSOSIP00000047624.1"/>
    </source>
</evidence>
<comment type="subcellular location">
    <subcellularLocation>
        <location evidence="7">Secreted</location>
    </subcellularLocation>
</comment>
<dbReference type="Pfam" id="PF03298">
    <property type="entry name" value="Stanniocalcin"/>
    <property type="match status" value="1"/>
</dbReference>
<evidence type="ECO:0000256" key="4">
    <source>
        <dbReference type="ARBA" id="ARBA00017831"/>
    </source>
</evidence>
<evidence type="ECO:0000313" key="9">
    <source>
        <dbReference type="Proteomes" id="UP000694383"/>
    </source>
</evidence>
<dbReference type="PANTHER" id="PTHR11245">
    <property type="entry name" value="STANNIOCALCIN"/>
    <property type="match status" value="1"/>
</dbReference>
<keyword evidence="6 7" id="KW-1015">Disulfide bond</keyword>
<protein>
    <recommendedName>
        <fullName evidence="4 7">Stanniocalcin</fullName>
        <shortName evidence="7">STC</shortName>
    </recommendedName>
    <alternativeName>
        <fullName evidence="7">Corpuscles of Stannius protein</fullName>
    </alternativeName>
</protein>
<comment type="function">
    <text evidence="1 7">Its primary function is the prevention of hypercalcemia. Upon release into the circulation, it lowers calcium transport by the gills, thereby reducing its rate of influx from the environment into the extracellular compartment. STC also stimulates phosphate reabsorption by renal proximal tubules. The consequence of this action is increased levels of plasma phosphate, which combines with excess calcium and promotes its disposal into bone and scales.</text>
</comment>
<proteinExistence type="inferred from homology"/>
<keyword evidence="9" id="KW-1185">Reference proteome</keyword>
<dbReference type="GO" id="GO:0005615">
    <property type="term" value="C:extracellular space"/>
    <property type="evidence" value="ECO:0007669"/>
    <property type="project" value="UniProtKB-UniRule"/>
</dbReference>
<accession>A0A8C8E2P9</accession>
<organism evidence="8 9">
    <name type="scientific">Oryzias sinensis</name>
    <name type="common">Chinese medaka</name>
    <dbReference type="NCBI Taxonomy" id="183150"/>
    <lineage>
        <taxon>Eukaryota</taxon>
        <taxon>Metazoa</taxon>
        <taxon>Chordata</taxon>
        <taxon>Craniata</taxon>
        <taxon>Vertebrata</taxon>
        <taxon>Euteleostomi</taxon>
        <taxon>Actinopterygii</taxon>
        <taxon>Neopterygii</taxon>
        <taxon>Teleostei</taxon>
        <taxon>Neoteleostei</taxon>
        <taxon>Acanthomorphata</taxon>
        <taxon>Ovalentaria</taxon>
        <taxon>Atherinomorphae</taxon>
        <taxon>Beloniformes</taxon>
        <taxon>Adrianichthyidae</taxon>
        <taxon>Oryziinae</taxon>
        <taxon>Oryzias</taxon>
    </lineage>
</organism>
<evidence type="ECO:0000256" key="6">
    <source>
        <dbReference type="ARBA" id="ARBA00023157"/>
    </source>
</evidence>
<dbReference type="Ensembl" id="ENSOSIT00000050046.1">
    <property type="protein sequence ID" value="ENSOSIP00000047624.1"/>
    <property type="gene ID" value="ENSOSIG00000022485.1"/>
</dbReference>
<evidence type="ECO:0000256" key="3">
    <source>
        <dbReference type="ARBA" id="ARBA00011748"/>
    </source>
</evidence>
<dbReference type="Proteomes" id="UP000694383">
    <property type="component" value="Unplaced"/>
</dbReference>
<reference evidence="8" key="2">
    <citation type="submission" date="2025-09" db="UniProtKB">
        <authorList>
            <consortium name="Ensembl"/>
        </authorList>
    </citation>
    <scope>IDENTIFICATION</scope>
</reference>
<evidence type="ECO:0000256" key="1">
    <source>
        <dbReference type="ARBA" id="ARBA00003962"/>
    </source>
</evidence>
<dbReference type="InterPro" id="IPR004978">
    <property type="entry name" value="Stanniocalcin"/>
</dbReference>
<keyword evidence="5" id="KW-0372">Hormone</keyword>
<sequence length="311" mass="34474">MQKARKFPPVDVWEQPTCADWSVHGGVLIKRGVRSCRLQILEHLPPPPAPPQREKMLCASPLLLLLGLCAAAAAFQLPPEEAAPRRARFSANTPGEVTRCLNSAVAVGCGFFSCLENSTCDTDGMHEICELFLQSAANFNTEGKTFVKRSLQCISQGISNKVFQAIRRCNIFQRMIAEVQEECYTSLDICTVARTNPNAIVEVVQVPSHFPNRYYSTLLQTLQACDEQTVEAVRAGVIARVGPDMETFLQLVQNKPCPPGSARPAYSNPSSWRNMPVFNIQPSFTDRDPTHLFARRSVEDQDRQGAVHAED</sequence>
<comment type="subunit">
    <text evidence="3 7">Homodimer; disulfide-linked.</text>
</comment>
<keyword evidence="7" id="KW-0964">Secreted</keyword>
<dbReference type="GO" id="GO:0006874">
    <property type="term" value="P:intracellular calcium ion homeostasis"/>
    <property type="evidence" value="ECO:0007669"/>
    <property type="project" value="UniProtKB-UniRule"/>
</dbReference>
<reference evidence="8" key="1">
    <citation type="submission" date="2025-08" db="UniProtKB">
        <authorList>
            <consortium name="Ensembl"/>
        </authorList>
    </citation>
    <scope>IDENTIFICATION</scope>
</reference>
<dbReference type="AlphaFoldDB" id="A0A8C8E2P9"/>
<comment type="similarity">
    <text evidence="2 7">Belongs to the stanniocalcin family.</text>
</comment>
<dbReference type="GO" id="GO:0005179">
    <property type="term" value="F:hormone activity"/>
    <property type="evidence" value="ECO:0007669"/>
    <property type="project" value="UniProtKB-KW"/>
</dbReference>
<evidence type="ECO:0000256" key="5">
    <source>
        <dbReference type="ARBA" id="ARBA00022702"/>
    </source>
</evidence>
<dbReference type="GeneTree" id="ENSGT00390000005989"/>
<name>A0A8C8E2P9_9TELE</name>
<evidence type="ECO:0000256" key="2">
    <source>
        <dbReference type="ARBA" id="ARBA00008693"/>
    </source>
</evidence>